<proteinExistence type="predicted"/>
<dbReference type="Proteomes" id="UP001281147">
    <property type="component" value="Unassembled WGS sequence"/>
</dbReference>
<dbReference type="EMBL" id="JAUTXU010000281">
    <property type="protein sequence ID" value="KAK3690748.1"/>
    <property type="molecule type" value="Genomic_DNA"/>
</dbReference>
<organism evidence="1 2">
    <name type="scientific">Vermiconidia calcicola</name>
    <dbReference type="NCBI Taxonomy" id="1690605"/>
    <lineage>
        <taxon>Eukaryota</taxon>
        <taxon>Fungi</taxon>
        <taxon>Dikarya</taxon>
        <taxon>Ascomycota</taxon>
        <taxon>Pezizomycotina</taxon>
        <taxon>Dothideomycetes</taxon>
        <taxon>Dothideomycetidae</taxon>
        <taxon>Mycosphaerellales</taxon>
        <taxon>Extremaceae</taxon>
        <taxon>Vermiconidia</taxon>
    </lineage>
</organism>
<protein>
    <submittedName>
        <fullName evidence="1">Uncharacterized protein</fullName>
    </submittedName>
</protein>
<evidence type="ECO:0000313" key="1">
    <source>
        <dbReference type="EMBL" id="KAK3690748.1"/>
    </source>
</evidence>
<reference evidence="1" key="1">
    <citation type="submission" date="2023-07" db="EMBL/GenBank/DDBJ databases">
        <title>Black Yeasts Isolated from many extreme environments.</title>
        <authorList>
            <person name="Coleine C."/>
            <person name="Stajich J.E."/>
            <person name="Selbmann L."/>
        </authorList>
    </citation>
    <scope>NUCLEOTIDE SEQUENCE</scope>
    <source>
        <strain evidence="1">CCFEE 5714</strain>
    </source>
</reference>
<keyword evidence="2" id="KW-1185">Reference proteome</keyword>
<name>A0ACC3MFE2_9PEZI</name>
<comment type="caution">
    <text evidence="1">The sequence shown here is derived from an EMBL/GenBank/DDBJ whole genome shotgun (WGS) entry which is preliminary data.</text>
</comment>
<gene>
    <name evidence="1" type="ORF">LTR37_019014</name>
</gene>
<accession>A0ACC3MFE2</accession>
<evidence type="ECO:0000313" key="2">
    <source>
        <dbReference type="Proteomes" id="UP001281147"/>
    </source>
</evidence>
<sequence length="795" mass="82603">MSGFGSAVPEWFSSAFIAFLLTRQYRPTVRSSAPIVQITNFTEEVVSFGSINYAAGWAENIANATQIGHNITNITQIDQNITSVTQSITDIIYAAANVSVLGDIKVHFQAADWYTLCLLIPILAFIAALLSFFWKFATVDDFSALLDDYDDTPAKTSDQKEVADDTPAKSSDQKEAAGDSPANETDDSEFATPEAAVEPWYPNPKQIQLVQGLIAMLFDGVTHGETLRDHAGRCCNMIENAGSLTFDLQEQILALTSQLASTAGEHAETYLVKAGTVNELLAGSNYADAETQTLDPFPSTSTRNAADEGTSPVSSSLDARPEVSDISTHTDPLPPSTSPSQVQSGPDMLRNVGSQGSSGDGALTSDHATSPKVGLSETPTINPQSAAPALGSGAPKQAPTPAPFVPRATPSSEPPTATAAGTVVPKHGAADSNASGPSASKPSVPVLQFGKGKIEFAMPAPVPKSTSNSSGSITSPKPFTFDISNLAAGSKTNDSTLGFKHPTAPKFGDTASGDSIFTFAATTRPEERNGAAALPNVSASTYSTIPPFRFGDQSSAGQSAGTAMSAPEPNTQSSAGNTAPEKPTTTPAPSNQPPPNAQTGPKSAQSTPTGPSGQNIQQNPFGIPTFGGGAIPDSGGRFIDGQQIKAMKWVKEGYKEQKPGEGGEGQQQRQGTGPRLQQGGAYAPQHQQGGQGRGNQAQGALAQGDFPIQFQGGGPRQAQGPGTRRGQVRGRGGRGGSNLAGGVRPPQQHGGNTPAAPISSIAPSTAKKNPWEQPEAGLSDFYKKQQRDKDGKTDE</sequence>